<dbReference type="OrthoDB" id="1488345at2"/>
<keyword evidence="1" id="KW-0732">Signal</keyword>
<dbReference type="InterPro" id="IPR028994">
    <property type="entry name" value="Integrin_alpha_N"/>
</dbReference>
<evidence type="ECO:0000313" key="3">
    <source>
        <dbReference type="EMBL" id="PTX18147.1"/>
    </source>
</evidence>
<dbReference type="EMBL" id="QBKI01000007">
    <property type="protein sequence ID" value="PTX18147.1"/>
    <property type="molecule type" value="Genomic_DNA"/>
</dbReference>
<dbReference type="AlphaFoldDB" id="A0A2T5YFQ6"/>
<gene>
    <name evidence="3" type="ORF">C8N40_107186</name>
</gene>
<keyword evidence="4" id="KW-1185">Reference proteome</keyword>
<organism evidence="3 4">
    <name type="scientific">Pontibacter mucosus</name>
    <dbReference type="NCBI Taxonomy" id="1649266"/>
    <lineage>
        <taxon>Bacteria</taxon>
        <taxon>Pseudomonadati</taxon>
        <taxon>Bacteroidota</taxon>
        <taxon>Cytophagia</taxon>
        <taxon>Cytophagales</taxon>
        <taxon>Hymenobacteraceae</taxon>
        <taxon>Pontibacter</taxon>
    </lineage>
</organism>
<protein>
    <submittedName>
        <fullName evidence="3">VCBS repeat protein</fullName>
    </submittedName>
</protein>
<dbReference type="Gene3D" id="2.130.10.130">
    <property type="entry name" value="Integrin alpha, N-terminal"/>
    <property type="match status" value="4"/>
</dbReference>
<sequence length="1115" mass="123452">MRIPASATTLILATCIACSENSREQETALFEEMPPSATNISFINQVESSEEMNIFNYRNFYNGGGVAIGDVNNDGLADIYLTSNTGQNKLYLNKGNFIFEDVTAESGVAGNQAWSTGVTMADVNGDGLLDIYVCNAGEVNGDNRKNELFVNTGISDKGVPAFSEQAAAYGLDDEGYSSHATFFDYDRDGDLDVYLLNNSSYPVSHLGFTNLREQRNRLGGDKLLRNDNGRFTDVSEEAGIYGSLIGFGLGITIGDVNNDNWLDIFISNDFYERDYLYINNQDGTFTEASKEWMPHESLSSMGADIADLTNSGNLDIFVTDMLPADDVRLKLTSSYENYDLQQIKLARDFHVQYMMNTLHLNNGDNTFSEVARLAGVHATDWSWGALIFDMDNDGLKDIFVANGIYKDLTDQDFVNFLGSEETMRKAAEGGGGYSYNKGLIDKMTSTPIPNYAFRNQGNLQFVNHAGVWGLGAPGFSNGAAYGDLDNDGDLDLVVNNVNMPVSIYRNKATETLKHHFLRVKLKGGQANLHGIGAKVYVHQPQRTLYLQQMPNRGFESSVDLTLVFGLGKEAQIDSVRVIWPDDKMQVLQQVKADQDLLLDYGQADQLHIPEALIPDKPFYDATNALKLEYVHQESRFVDYNRDGLLKQMLSTQGPALATGDVNGDGLVDVYLGGAAGGTKKLFLQQKSGTFVESSCQVFEEDKDSEDVAALFFDADGDGDLDLIVVTGSNEFMPGAPQLLDRFYINDGKGNFTKEDRLPNLETNASCVAAADFDMDGDIDLFVGGRMIPGSYGYDPPSYLYVNDGSGNFKNYTKRYLPSNELGMITDAVWADVNGDKYPELILVGDWMPVTVFLNEKGQKLNSKTEVPNSAGWWNTIKAADLDGDGDTDFILGNLGRNSRMAASLKQPVELYVHDFEGNGTVEQIINCYAEDGKAYPMVLKQDLQKRVPSIKRRFVKHQDYAGKQLHEVLPEEELREAVVKKVVNPNSSLLINQGNRNFSLEALPVEVQFSSIHAIETVDYNQDGHLDVLLAGNFYDVLPEIGQYDANYGLLLEGRGNGRFEVRKPKETGFFSKGQVRRMRQVVGANGEVYFLLAKNNAPLQVFGLQNKWRKIAAR</sequence>
<reference evidence="3 4" key="1">
    <citation type="submission" date="2018-04" db="EMBL/GenBank/DDBJ databases">
        <title>Genomic Encyclopedia of Archaeal and Bacterial Type Strains, Phase II (KMG-II): from individual species to whole genera.</title>
        <authorList>
            <person name="Goeker M."/>
        </authorList>
    </citation>
    <scope>NUCLEOTIDE SEQUENCE [LARGE SCALE GENOMIC DNA]</scope>
    <source>
        <strain evidence="3 4">DSM 100162</strain>
    </source>
</reference>
<dbReference type="InterPro" id="IPR013517">
    <property type="entry name" value="FG-GAP"/>
</dbReference>
<dbReference type="Proteomes" id="UP000244225">
    <property type="component" value="Unassembled WGS sequence"/>
</dbReference>
<dbReference type="InterPro" id="IPR011519">
    <property type="entry name" value="UnbV_ASPIC"/>
</dbReference>
<dbReference type="PANTHER" id="PTHR16026">
    <property type="entry name" value="CARTILAGE ACIDIC PROTEIN 1"/>
    <property type="match status" value="1"/>
</dbReference>
<feature type="domain" description="ASPIC/UnbV" evidence="2">
    <location>
        <begin position="530"/>
        <end position="596"/>
    </location>
</feature>
<dbReference type="InterPro" id="IPR027039">
    <property type="entry name" value="Crtac1"/>
</dbReference>
<dbReference type="SUPFAM" id="SSF69318">
    <property type="entry name" value="Integrin alpha N-terminal domain"/>
    <property type="match status" value="3"/>
</dbReference>
<evidence type="ECO:0000313" key="4">
    <source>
        <dbReference type="Proteomes" id="UP000244225"/>
    </source>
</evidence>
<evidence type="ECO:0000256" key="1">
    <source>
        <dbReference type="ARBA" id="ARBA00022729"/>
    </source>
</evidence>
<dbReference type="PANTHER" id="PTHR16026:SF0">
    <property type="entry name" value="CARTILAGE ACIDIC PROTEIN 1"/>
    <property type="match status" value="1"/>
</dbReference>
<dbReference type="RefSeq" id="WP_108212590.1">
    <property type="nucleotide sequence ID" value="NZ_QBKI01000007.1"/>
</dbReference>
<proteinExistence type="predicted"/>
<name>A0A2T5YFQ6_9BACT</name>
<dbReference type="Pfam" id="PF07593">
    <property type="entry name" value="UnbV_ASPIC"/>
    <property type="match status" value="1"/>
</dbReference>
<comment type="caution">
    <text evidence="3">The sequence shown here is derived from an EMBL/GenBank/DDBJ whole genome shotgun (WGS) entry which is preliminary data.</text>
</comment>
<dbReference type="Pfam" id="PF13517">
    <property type="entry name" value="FG-GAP_3"/>
    <property type="match status" value="5"/>
</dbReference>
<evidence type="ECO:0000259" key="2">
    <source>
        <dbReference type="Pfam" id="PF07593"/>
    </source>
</evidence>
<accession>A0A2T5YFQ6</accession>